<reference evidence="4 5" key="1">
    <citation type="submission" date="2020-08" db="EMBL/GenBank/DDBJ databases">
        <authorList>
            <person name="Liu C."/>
            <person name="Sun Q."/>
        </authorList>
    </citation>
    <scope>NUCLEOTIDE SEQUENCE [LARGE SCALE GENOMIC DNA]</scope>
    <source>
        <strain evidence="4 5">N22</strain>
    </source>
</reference>
<dbReference type="NCBIfam" id="TIGR01409">
    <property type="entry name" value="TAT_signal_seq"/>
    <property type="match status" value="1"/>
</dbReference>
<evidence type="ECO:0000313" key="5">
    <source>
        <dbReference type="Proteomes" id="UP000587396"/>
    </source>
</evidence>
<sequence length="349" mass="37441">MGIMQTHGIDRRNFLKGSVVAGGTMALGLMAGCSSQAQGSEGSEKGSGEGSASEFAQAGPKTFADDYIVSPTAAWEKYATVENSGLIEGMNFKNDTLWFIDVAMSNILKVEDGKAVVVYHDDAKKAMPNGAKFIDDTTMLITDRSQGLCTFDIETLEYKVLLGDFKGTPFLGLNDLVLDGQGGAYFTDPGQSDYLDKNGNVYYVRYDAAEPEIELYKTGFAYPNGITISPDANFLYVAEFNTNSILCVPSKTYVDAKDTPYVAARLTGGHGPDGLLTDADGNIYAAHLKAGEVVVVDPDGWDITTVRLPEGAGIFVSNLTIHDGYLYACEFGQGIIWRIPTSAKQNALG</sequence>
<accession>A0A842JEU2</accession>
<comment type="caution">
    <text evidence="4">The sequence shown here is derived from an EMBL/GenBank/DDBJ whole genome shotgun (WGS) entry which is preliminary data.</text>
</comment>
<dbReference type="InterPro" id="IPR011042">
    <property type="entry name" value="6-blade_b-propeller_TolB-like"/>
</dbReference>
<dbReference type="AlphaFoldDB" id="A0A842JEU2"/>
<dbReference type="PANTHER" id="PTHR47572:SF4">
    <property type="entry name" value="LACTONASE DRP35"/>
    <property type="match status" value="1"/>
</dbReference>
<feature type="domain" description="SMP-30/Gluconolactonase/LRE-like region" evidence="3">
    <location>
        <begin position="93"/>
        <end position="310"/>
    </location>
</feature>
<dbReference type="PROSITE" id="PS51318">
    <property type="entry name" value="TAT"/>
    <property type="match status" value="1"/>
</dbReference>
<comment type="similarity">
    <text evidence="1">Belongs to the SMP-30/CGR1 family.</text>
</comment>
<evidence type="ECO:0000256" key="1">
    <source>
        <dbReference type="ARBA" id="ARBA00008853"/>
    </source>
</evidence>
<dbReference type="Gene3D" id="2.120.10.30">
    <property type="entry name" value="TolB, C-terminal domain"/>
    <property type="match status" value="1"/>
</dbReference>
<dbReference type="InterPro" id="IPR013658">
    <property type="entry name" value="SGL"/>
</dbReference>
<name>A0A842JEU2_9ACTN</name>
<dbReference type="InterPro" id="IPR019546">
    <property type="entry name" value="TAT_signal_bac_arc"/>
</dbReference>
<organism evidence="4 5">
    <name type="scientific">Gordonibacter massiliensis</name>
    <name type="common">ex Traore et al. 2017</name>
    <dbReference type="NCBI Taxonomy" id="1841863"/>
    <lineage>
        <taxon>Bacteria</taxon>
        <taxon>Bacillati</taxon>
        <taxon>Actinomycetota</taxon>
        <taxon>Coriobacteriia</taxon>
        <taxon>Eggerthellales</taxon>
        <taxon>Eggerthellaceae</taxon>
        <taxon>Gordonibacter</taxon>
    </lineage>
</organism>
<dbReference type="RefSeq" id="WP_185904901.1">
    <property type="nucleotide sequence ID" value="NZ_JACMSE010000003.1"/>
</dbReference>
<evidence type="ECO:0000256" key="2">
    <source>
        <dbReference type="ARBA" id="ARBA00022801"/>
    </source>
</evidence>
<dbReference type="EMBL" id="JACMSE010000003">
    <property type="protein sequence ID" value="MBC2889011.1"/>
    <property type="molecule type" value="Genomic_DNA"/>
</dbReference>
<proteinExistence type="inferred from homology"/>
<dbReference type="Pfam" id="PF08450">
    <property type="entry name" value="SGL"/>
    <property type="match status" value="1"/>
</dbReference>
<dbReference type="Proteomes" id="UP000587396">
    <property type="component" value="Unassembled WGS sequence"/>
</dbReference>
<protein>
    <submittedName>
        <fullName evidence="4">SMP-30/gluconolactonase/LRE family protein</fullName>
    </submittedName>
</protein>
<dbReference type="GO" id="GO:0016787">
    <property type="term" value="F:hydrolase activity"/>
    <property type="evidence" value="ECO:0007669"/>
    <property type="project" value="UniProtKB-KW"/>
</dbReference>
<keyword evidence="2" id="KW-0378">Hydrolase</keyword>
<dbReference type="InterPro" id="IPR051262">
    <property type="entry name" value="SMP-30/CGR1_Lactonase"/>
</dbReference>
<dbReference type="SUPFAM" id="SSF63829">
    <property type="entry name" value="Calcium-dependent phosphotriesterase"/>
    <property type="match status" value="1"/>
</dbReference>
<keyword evidence="5" id="KW-1185">Reference proteome</keyword>
<dbReference type="PANTHER" id="PTHR47572">
    <property type="entry name" value="LIPOPROTEIN-RELATED"/>
    <property type="match status" value="1"/>
</dbReference>
<evidence type="ECO:0000259" key="3">
    <source>
        <dbReference type="Pfam" id="PF08450"/>
    </source>
</evidence>
<dbReference type="Pfam" id="PF10518">
    <property type="entry name" value="TAT_signal"/>
    <property type="match status" value="1"/>
</dbReference>
<gene>
    <name evidence="4" type="ORF">H7313_06565</name>
</gene>
<evidence type="ECO:0000313" key="4">
    <source>
        <dbReference type="EMBL" id="MBC2889011.1"/>
    </source>
</evidence>
<dbReference type="InterPro" id="IPR006311">
    <property type="entry name" value="TAT_signal"/>
</dbReference>